<feature type="compositionally biased region" description="Low complexity" evidence="2">
    <location>
        <begin position="83"/>
        <end position="92"/>
    </location>
</feature>
<comment type="caution">
    <text evidence="4">The sequence shown here is derived from an EMBL/GenBank/DDBJ whole genome shotgun (WGS) entry which is preliminary data.</text>
</comment>
<keyword evidence="1" id="KW-0175">Coiled coil</keyword>
<protein>
    <recommendedName>
        <fullName evidence="3">SANTA domain-containing protein</fullName>
    </recommendedName>
</protein>
<evidence type="ECO:0000313" key="5">
    <source>
        <dbReference type="Proteomes" id="UP000306954"/>
    </source>
</evidence>
<feature type="compositionally biased region" description="Polar residues" evidence="2">
    <location>
        <begin position="227"/>
        <end position="242"/>
    </location>
</feature>
<feature type="compositionally biased region" description="Basic residues" evidence="2">
    <location>
        <begin position="913"/>
        <end position="927"/>
    </location>
</feature>
<organism evidence="4 5">
    <name type="scientific">Wallemia ichthyophaga</name>
    <dbReference type="NCBI Taxonomy" id="245174"/>
    <lineage>
        <taxon>Eukaryota</taxon>
        <taxon>Fungi</taxon>
        <taxon>Dikarya</taxon>
        <taxon>Basidiomycota</taxon>
        <taxon>Wallemiomycotina</taxon>
        <taxon>Wallemiomycetes</taxon>
        <taxon>Wallemiales</taxon>
        <taxon>Wallemiaceae</taxon>
        <taxon>Wallemia</taxon>
    </lineage>
</organism>
<dbReference type="AlphaFoldDB" id="A0A4V4M2U1"/>
<sequence>MNEFAINEAFEKLWQGTAYGKSHDAKLINKYQDDTANTSNAISNSANIMPPPSSKPLNRLSYKPITPATTPTNNSDHQHHHQQQQQQQQQQHLSQLVPPPPQTVYVINQVNLTNWYILRSLSLNHQVQIIVCGYEVNYSSQSPKLLRFFVLHRVSDNVLIGNRDDEIFKIQLIGMLVQKECRGFPESVDEFFISGFPALWEFILSKADDDNAIESLLREKRSNTAVSNPLQLNSYPKSQSTPEDMEDVKPIISPRKSSASSQDKHVNKKWLNALLEKEKEKRRRRDKEKIKEEERAREEDRARAKEKAKAKEKEETRRREIEETWEKEKEEVKEKEREEAKEKEKEKARKRIEKEKAKEEKERRRAKKREKEEKRSAEALERQTLEEKQKQKPNEEKQMRKLNEDKSMRQERIGLLFEKSKKSEDKLQEDVDKRADKERRRRTLHDVLSNDRAPLASQSRRSLLPAKLNDNADDETKQTLSKREAAKTRKSEPTKRTDSERKARRSDLKDEAKQNSKVQDPKQAESFEQIPADLMASQHQIQSVHPDKANNNSSHHDKKSLKRRKRRTDDSDNLFALKRKRTTEDLQLNEDEEYQRKLKEYEKKVELAWTEEENRREKEYEAERQRYLETERKKAEEERREKEFEAERQRKLEVEKQKVEERERENELKAARRKYLNERKMYLDIESEKWRVEEIKRVQQIQADIQRAQENDALTKEEQREIQDVYIKKEIERNLQLRTERVKESMARWLWGQGANKRRAHHNNYFRGILNGMTKSSTRMVLPSKTFAHAPGQTMARHEETAEGMRRVSWKQVFKPAQYKYQLDKQTNGEQEVYEENGEHSEHVDDERVDEAIEHHSNGHEISLTLIGADAGAQAEGSEREVRVERLDSAEDVQVEQDDAVEEHVELNQQSHKSQKSHKSRKSRASHKSQQLEEGQYDKQDEDDQSHKKKTLDSIVISESEEDSKDGKSGADANLLAFSSDDPLEESTNSRNDEGFRAQSRAEKWANYPRRSARHAKRS</sequence>
<dbReference type="InterPro" id="IPR015216">
    <property type="entry name" value="SANTA"/>
</dbReference>
<proteinExistence type="predicted"/>
<feature type="region of interest" description="Disordered" evidence="2">
    <location>
        <begin position="281"/>
        <end position="583"/>
    </location>
</feature>
<feature type="compositionally biased region" description="Basic and acidic residues" evidence="2">
    <location>
        <begin position="991"/>
        <end position="1004"/>
    </location>
</feature>
<feature type="region of interest" description="Disordered" evidence="2">
    <location>
        <begin position="824"/>
        <end position="845"/>
    </location>
</feature>
<dbReference type="Pfam" id="PF09133">
    <property type="entry name" value="SANTA"/>
    <property type="match status" value="1"/>
</dbReference>
<feature type="domain" description="SANTA" evidence="3">
    <location>
        <begin position="110"/>
        <end position="202"/>
    </location>
</feature>
<feature type="region of interest" description="Disordered" evidence="2">
    <location>
        <begin position="904"/>
        <end position="1019"/>
    </location>
</feature>
<reference evidence="4 5" key="1">
    <citation type="submission" date="2019-03" db="EMBL/GenBank/DDBJ databases">
        <title>Sequencing 23 genomes of Wallemia ichthyophaga.</title>
        <authorList>
            <person name="Gostincar C."/>
        </authorList>
    </citation>
    <scope>NUCLEOTIDE SEQUENCE [LARGE SCALE GENOMIC DNA]</scope>
    <source>
        <strain evidence="4 5">EXF-8621</strain>
    </source>
</reference>
<evidence type="ECO:0000259" key="3">
    <source>
        <dbReference type="Pfam" id="PF09133"/>
    </source>
</evidence>
<feature type="region of interest" description="Disordered" evidence="2">
    <location>
        <begin position="42"/>
        <end position="94"/>
    </location>
</feature>
<gene>
    <name evidence="4" type="ORF">E3P90_00776</name>
</gene>
<evidence type="ECO:0000256" key="1">
    <source>
        <dbReference type="SAM" id="Coils"/>
    </source>
</evidence>
<dbReference type="Proteomes" id="UP000306954">
    <property type="component" value="Unassembled WGS sequence"/>
</dbReference>
<dbReference type="EMBL" id="SPOF01000006">
    <property type="protein sequence ID" value="TIB15755.1"/>
    <property type="molecule type" value="Genomic_DNA"/>
</dbReference>
<feature type="coiled-coil region" evidence="1">
    <location>
        <begin position="584"/>
        <end position="718"/>
    </location>
</feature>
<name>A0A4V4M2U1_WALIC</name>
<evidence type="ECO:0000313" key="4">
    <source>
        <dbReference type="EMBL" id="TIB15755.1"/>
    </source>
</evidence>
<feature type="compositionally biased region" description="Polar residues" evidence="2">
    <location>
        <begin position="537"/>
        <end position="553"/>
    </location>
</feature>
<feature type="compositionally biased region" description="Basic residues" evidence="2">
    <location>
        <begin position="556"/>
        <end position="566"/>
    </location>
</feature>
<feature type="compositionally biased region" description="Basic and acidic residues" evidence="2">
    <location>
        <begin position="287"/>
        <end position="449"/>
    </location>
</feature>
<feature type="compositionally biased region" description="Basic and acidic residues" evidence="2">
    <location>
        <begin position="474"/>
        <end position="525"/>
    </location>
</feature>
<evidence type="ECO:0000256" key="2">
    <source>
        <dbReference type="SAM" id="MobiDB-lite"/>
    </source>
</evidence>
<feature type="region of interest" description="Disordered" evidence="2">
    <location>
        <begin position="227"/>
        <end position="246"/>
    </location>
</feature>
<accession>A0A4V4M2U1</accession>